<protein>
    <recommendedName>
        <fullName evidence="3">Lipoprotein</fullName>
    </recommendedName>
</protein>
<proteinExistence type="predicted"/>
<dbReference type="PROSITE" id="PS51257">
    <property type="entry name" value="PROKAR_LIPOPROTEIN"/>
    <property type="match status" value="1"/>
</dbReference>
<gene>
    <name evidence="1" type="ORF">A9Q93_12795</name>
</gene>
<dbReference type="EMBL" id="MAAX01000195">
    <property type="protein sequence ID" value="OUS10516.1"/>
    <property type="molecule type" value="Genomic_DNA"/>
</dbReference>
<evidence type="ECO:0000313" key="1">
    <source>
        <dbReference type="EMBL" id="OUS10516.1"/>
    </source>
</evidence>
<dbReference type="RefSeq" id="WP_303687840.1">
    <property type="nucleotide sequence ID" value="NZ_CAJXYO010000032.1"/>
</dbReference>
<dbReference type="Proteomes" id="UP000196102">
    <property type="component" value="Unassembled WGS sequence"/>
</dbReference>
<organism evidence="1 2">
    <name type="scientific">Nonlabens dokdonensis</name>
    <dbReference type="NCBI Taxonomy" id="328515"/>
    <lineage>
        <taxon>Bacteria</taxon>
        <taxon>Pseudomonadati</taxon>
        <taxon>Bacteroidota</taxon>
        <taxon>Flavobacteriia</taxon>
        <taxon>Flavobacteriales</taxon>
        <taxon>Flavobacteriaceae</taxon>
        <taxon>Nonlabens</taxon>
    </lineage>
</organism>
<name>A0A1Z8AJK8_9FLAO</name>
<evidence type="ECO:0008006" key="3">
    <source>
        <dbReference type="Google" id="ProtNLM"/>
    </source>
</evidence>
<accession>A0A1Z8AJK8</accession>
<comment type="caution">
    <text evidence="1">The sequence shown here is derived from an EMBL/GenBank/DDBJ whole genome shotgun (WGS) entry which is preliminary data.</text>
</comment>
<evidence type="ECO:0000313" key="2">
    <source>
        <dbReference type="Proteomes" id="UP000196102"/>
    </source>
</evidence>
<dbReference type="AlphaFoldDB" id="A0A1Z8AJK8"/>
<reference evidence="2" key="1">
    <citation type="journal article" date="2017" name="Proc. Natl. Acad. Sci. U.S.A.">
        <title>Simulation of Deepwater Horizon oil plume reveals substrate specialization within a complex community of hydrocarbon-degraders.</title>
        <authorList>
            <person name="Hu P."/>
            <person name="Dubinsky E.A."/>
            <person name="Probst A.J."/>
            <person name="Wang J."/>
            <person name="Sieber C.M.K."/>
            <person name="Tom L.M."/>
            <person name="Gardinali P."/>
            <person name="Banfield J.F."/>
            <person name="Atlas R.M."/>
            <person name="Andersen G.L."/>
        </authorList>
    </citation>
    <scope>NUCLEOTIDE SEQUENCE [LARGE SCALE GENOMIC DNA]</scope>
</reference>
<sequence length="127" mass="14407">MKNLLMILCFTLLVSCDIDGYGPHVKTNGVEVFYKPDTLKDQAKAFSELMSGNGYGKDGDVSFQLVKDSIVHINMVTQEKYFKDESMDYALNAVSILSSLEIFKDEKVQLHICNEVFEKQRSLKIVD</sequence>